<evidence type="ECO:0000313" key="2">
    <source>
        <dbReference type="EMBL" id="BEG99463.1"/>
    </source>
</evidence>
<dbReference type="EMBL" id="AP028055">
    <property type="protein sequence ID" value="BEG99463.1"/>
    <property type="molecule type" value="Genomic_DNA"/>
</dbReference>
<keyword evidence="1" id="KW-0812">Transmembrane</keyword>
<organism evidence="2 3">
    <name type="scientific">Bacteroides sedimenti</name>
    <dbReference type="NCBI Taxonomy" id="2136147"/>
    <lineage>
        <taxon>Bacteria</taxon>
        <taxon>Pseudomonadati</taxon>
        <taxon>Bacteroidota</taxon>
        <taxon>Bacteroidia</taxon>
        <taxon>Bacteroidales</taxon>
        <taxon>Bacteroidaceae</taxon>
        <taxon>Bacteroides</taxon>
    </lineage>
</organism>
<dbReference type="RefSeq" id="WP_353330023.1">
    <property type="nucleotide sequence ID" value="NZ_AP028055.1"/>
</dbReference>
<evidence type="ECO:0008006" key="4">
    <source>
        <dbReference type="Google" id="ProtNLM"/>
    </source>
</evidence>
<evidence type="ECO:0000256" key="1">
    <source>
        <dbReference type="SAM" id="Phobius"/>
    </source>
</evidence>
<sequence length="192" mass="22700">MNTKKRNIIYIICIGIIFIIGLFVCKNESKQNGFVLQKFNVVNRQLYSIINSIKDSAYISKASDNVIVLELRINEFAPEFCFTSTKKEILNKYFIFGSNLRIVGYIEDRQRQAEIIVLSRIDNRVDFEMAFYKFLTPTNEKKYFNYIYFPDDQYVVKDNGEGYPPPFFDPYFYYYIYKGNNIIPAAYGKNKK</sequence>
<protein>
    <recommendedName>
        <fullName evidence="4">Lipoprotein</fullName>
    </recommendedName>
</protein>
<keyword evidence="1" id="KW-0472">Membrane</keyword>
<proteinExistence type="predicted"/>
<keyword evidence="1" id="KW-1133">Transmembrane helix</keyword>
<dbReference type="Proteomes" id="UP001496674">
    <property type="component" value="Chromosome"/>
</dbReference>
<reference evidence="2 3" key="1">
    <citation type="submission" date="2023-04" db="EMBL/GenBank/DDBJ databases">
        <title>Draft genome sequence of acteroides sedimenti strain YN3PY1.</title>
        <authorList>
            <person name="Yoshida N."/>
        </authorList>
    </citation>
    <scope>NUCLEOTIDE SEQUENCE [LARGE SCALE GENOMIC DNA]</scope>
    <source>
        <strain evidence="2 3">YN3PY1</strain>
    </source>
</reference>
<feature type="transmembrane region" description="Helical" evidence="1">
    <location>
        <begin position="7"/>
        <end position="24"/>
    </location>
</feature>
<accession>A0ABM8IHC3</accession>
<name>A0ABM8IHC3_9BACE</name>
<gene>
    <name evidence="2" type="ORF">BSYN_17280</name>
</gene>
<keyword evidence="3" id="KW-1185">Reference proteome</keyword>
<evidence type="ECO:0000313" key="3">
    <source>
        <dbReference type="Proteomes" id="UP001496674"/>
    </source>
</evidence>